<evidence type="ECO:0000313" key="5">
    <source>
        <dbReference type="Proteomes" id="UP000297890"/>
    </source>
</evidence>
<sequence length="274" mass="29738">MVKVAAIQMASGPQVAANLIEAERWLVQAAQAGARIAVLPEHFACMGLTEHDKLEIAEVPGAGMIQDQLARIAQRERLWIVAGTIPLRLEGQAKVSPACLVFDDRGQQAARFDKIHLFDVRLPVGGEAYCESSTQVPGDRIVVVDTPAGRMGLAVCYDLRFPELFRGMVDAGAQWFALPAAFTARTGQAHWDLLLRTRAVENLMYGVAAAQGGYHANGRETFGHSLLVDPWGAVINVLPRGSGIVLGDIDTRRVHDLRTAFPALSHRRFGVVLS</sequence>
<keyword evidence="5" id="KW-1185">Reference proteome</keyword>
<evidence type="ECO:0000313" key="4">
    <source>
        <dbReference type="EMBL" id="TFZ83743.1"/>
    </source>
</evidence>
<dbReference type="PANTHER" id="PTHR23088:SF27">
    <property type="entry name" value="DEAMINATED GLUTATHIONE AMIDASE"/>
    <property type="match status" value="1"/>
</dbReference>
<accession>A0A4Z0FB69</accession>
<dbReference type="AlphaFoldDB" id="A0A4Z0FB69"/>
<dbReference type="EMBL" id="SRIO01000002">
    <property type="protein sequence ID" value="TFZ83743.1"/>
    <property type="molecule type" value="Genomic_DNA"/>
</dbReference>
<reference evidence="4 5" key="1">
    <citation type="journal article" date="2019" name="ISME J.">
        <title>Candidatus Macondimonas diazotrophica, a novel gammaproteobacterial genus dominating crude-oil-contaminated coastal sediments.</title>
        <authorList>
            <person name="Karthikeyan S."/>
            <person name="Konstantinidis K."/>
        </authorList>
    </citation>
    <scope>NUCLEOTIDE SEQUENCE [LARGE SCALE GENOMIC DNA]</scope>
    <source>
        <strain evidence="4 5">KTK01</strain>
    </source>
</reference>
<dbReference type="PROSITE" id="PS01227">
    <property type="entry name" value="UPF0012"/>
    <property type="match status" value="1"/>
</dbReference>
<evidence type="ECO:0000259" key="3">
    <source>
        <dbReference type="PROSITE" id="PS50263"/>
    </source>
</evidence>
<organism evidence="4 5">
    <name type="scientific">Candidatus Macondimonas diazotrophica</name>
    <dbReference type="NCBI Taxonomy" id="2305248"/>
    <lineage>
        <taxon>Bacteria</taxon>
        <taxon>Pseudomonadati</taxon>
        <taxon>Pseudomonadota</taxon>
        <taxon>Gammaproteobacteria</taxon>
        <taxon>Chromatiales</taxon>
        <taxon>Ectothiorhodospiraceae</taxon>
        <taxon>Candidatus Macondimonas</taxon>
    </lineage>
</organism>
<dbReference type="InterPro" id="IPR001110">
    <property type="entry name" value="UPF0012_CS"/>
</dbReference>
<gene>
    <name evidence="4" type="ORF">E4680_01810</name>
</gene>
<evidence type="ECO:0000256" key="1">
    <source>
        <dbReference type="ARBA" id="ARBA00010613"/>
    </source>
</evidence>
<dbReference type="PROSITE" id="PS50263">
    <property type="entry name" value="CN_HYDROLASE"/>
    <property type="match status" value="1"/>
</dbReference>
<proteinExistence type="inferred from homology"/>
<dbReference type="GO" id="GO:0016811">
    <property type="term" value="F:hydrolase activity, acting on carbon-nitrogen (but not peptide) bonds, in linear amides"/>
    <property type="evidence" value="ECO:0007669"/>
    <property type="project" value="InterPro"/>
</dbReference>
<comment type="similarity">
    <text evidence="1">Belongs to the carbon-nitrogen hydrolase superfamily. NIT1/NIT2 family.</text>
</comment>
<feature type="domain" description="CN hydrolase" evidence="3">
    <location>
        <begin position="2"/>
        <end position="251"/>
    </location>
</feature>
<dbReference type="PANTHER" id="PTHR23088">
    <property type="entry name" value="NITRILASE-RELATED"/>
    <property type="match status" value="1"/>
</dbReference>
<dbReference type="SUPFAM" id="SSF56317">
    <property type="entry name" value="Carbon-nitrogen hydrolase"/>
    <property type="match status" value="1"/>
</dbReference>
<dbReference type="InterPro" id="IPR045254">
    <property type="entry name" value="Nit1/2_C-N_Hydrolase"/>
</dbReference>
<dbReference type="InterPro" id="IPR036526">
    <property type="entry name" value="C-N_Hydrolase_sf"/>
</dbReference>
<dbReference type="RefSeq" id="WP_135280670.1">
    <property type="nucleotide sequence ID" value="NZ_SRIO01000002.1"/>
</dbReference>
<keyword evidence="2 4" id="KW-0378">Hydrolase</keyword>
<dbReference type="InterPro" id="IPR003010">
    <property type="entry name" value="C-N_Hydrolase"/>
</dbReference>
<protein>
    <submittedName>
        <fullName evidence="4">Carbon-nitrogen hydrolase family protein</fullName>
    </submittedName>
</protein>
<dbReference type="CDD" id="cd07572">
    <property type="entry name" value="nit"/>
    <property type="match status" value="1"/>
</dbReference>
<dbReference type="Pfam" id="PF00795">
    <property type="entry name" value="CN_hydrolase"/>
    <property type="match status" value="1"/>
</dbReference>
<dbReference type="Gene3D" id="3.60.110.10">
    <property type="entry name" value="Carbon-nitrogen hydrolase"/>
    <property type="match status" value="1"/>
</dbReference>
<dbReference type="Proteomes" id="UP000297890">
    <property type="component" value="Unassembled WGS sequence"/>
</dbReference>
<dbReference type="OrthoDB" id="9811121at2"/>
<comment type="caution">
    <text evidence="4">The sequence shown here is derived from an EMBL/GenBank/DDBJ whole genome shotgun (WGS) entry which is preliminary data.</text>
</comment>
<evidence type="ECO:0000256" key="2">
    <source>
        <dbReference type="ARBA" id="ARBA00022801"/>
    </source>
</evidence>
<name>A0A4Z0FB69_9GAMM</name>